<feature type="transmembrane region" description="Helical" evidence="1">
    <location>
        <begin position="273"/>
        <end position="293"/>
    </location>
</feature>
<dbReference type="EMBL" id="MFVK01000034">
    <property type="protein sequence ID" value="OGI98431.1"/>
    <property type="molecule type" value="Genomic_DNA"/>
</dbReference>
<feature type="transmembrane region" description="Helical" evidence="1">
    <location>
        <begin position="108"/>
        <end position="129"/>
    </location>
</feature>
<accession>A0A1F6XWC3</accession>
<feature type="transmembrane region" description="Helical" evidence="1">
    <location>
        <begin position="373"/>
        <end position="390"/>
    </location>
</feature>
<keyword evidence="1" id="KW-0472">Membrane</keyword>
<evidence type="ECO:0000313" key="2">
    <source>
        <dbReference type="EMBL" id="OGI98431.1"/>
    </source>
</evidence>
<name>A0A1F6XWC3_9BACT</name>
<evidence type="ECO:0008006" key="4">
    <source>
        <dbReference type="Google" id="ProtNLM"/>
    </source>
</evidence>
<reference evidence="2 3" key="1">
    <citation type="journal article" date="2016" name="Nat. Commun.">
        <title>Thousands of microbial genomes shed light on interconnected biogeochemical processes in an aquifer system.</title>
        <authorList>
            <person name="Anantharaman K."/>
            <person name="Brown C.T."/>
            <person name="Hug L.A."/>
            <person name="Sharon I."/>
            <person name="Castelle C.J."/>
            <person name="Probst A.J."/>
            <person name="Thomas B.C."/>
            <person name="Singh A."/>
            <person name="Wilkins M.J."/>
            <person name="Karaoz U."/>
            <person name="Brodie E.L."/>
            <person name="Williams K.H."/>
            <person name="Hubbard S.S."/>
            <person name="Banfield J.F."/>
        </authorList>
    </citation>
    <scope>NUCLEOTIDE SEQUENCE [LARGE SCALE GENOMIC DNA]</scope>
</reference>
<feature type="transmembrane region" description="Helical" evidence="1">
    <location>
        <begin position="16"/>
        <end position="35"/>
    </location>
</feature>
<feature type="transmembrane region" description="Helical" evidence="1">
    <location>
        <begin position="402"/>
        <end position="423"/>
    </location>
</feature>
<evidence type="ECO:0000313" key="3">
    <source>
        <dbReference type="Proteomes" id="UP000176479"/>
    </source>
</evidence>
<feature type="transmembrane region" description="Helical" evidence="1">
    <location>
        <begin position="197"/>
        <end position="216"/>
    </location>
</feature>
<organism evidence="2 3">
    <name type="scientific">Candidatus Nomurabacteria bacterium RIFCSPLOWO2_02_FULL_40_10</name>
    <dbReference type="NCBI Taxonomy" id="1801786"/>
    <lineage>
        <taxon>Bacteria</taxon>
        <taxon>Candidatus Nomuraibacteriota</taxon>
    </lineage>
</organism>
<feature type="transmembrane region" description="Helical" evidence="1">
    <location>
        <begin position="228"/>
        <end position="261"/>
    </location>
</feature>
<dbReference type="AlphaFoldDB" id="A0A1F6XWC3"/>
<protein>
    <recommendedName>
        <fullName evidence="4">Glycosyltransferase RgtA/B/C/D-like domain-containing protein</fullName>
    </recommendedName>
</protein>
<dbReference type="Proteomes" id="UP000176479">
    <property type="component" value="Unassembled WGS sequence"/>
</dbReference>
<sequence length="560" mass="64714">MLKLLWTTIKEHCRPLLLLILTLGTYFSIVFWKMLSFKPDGLYGGHVNVWSDWSLHIAIANTFAFKSPQYWFSYHPLYASGKFTYPFFTDFISGMLMRLGLSLKLSFMLPSVIFTIVLLVGMYLLFFLIVKSRKLAVMAVLIFFLSAGFGFIDYIKDFMANPSWSFLKYVPKDYGRYDNYQWYAGNMAVGLMIPQRAFLAGMTLGIWAIIGVFYTTIRDKYLLKSTKIKILAIAGVLAGILPVTHAHGFIAVVIISGILCFAHIKKWKLLSRYVVVAGVISSILFYIFIWGGIETDSFIKRHLGWSVDGDFFDWLRMWALIWGAMLPLAVLSLYVNRRTIRLSAMAVYLSGFTIFTVANLYLFQPIAWDNSKLFWWAYLIFSPLVAILLEKMWINRNLMFKLAAGLLFAVLISLGTIELVRFIQTDKHSFQMTNNDDIKLGLTLREKTDPLAIFLTAPSHNHFVMIWGSRPILMGFTAWVWNFGFDYYSRESDMKKMFLGVSDVESLLYKYKISYVVIGPSEIYDLRANEEYYKINFPLAFSNDSYRIYDTRAIWRGDTE</sequence>
<feature type="transmembrane region" description="Helical" evidence="1">
    <location>
        <begin position="315"/>
        <end position="335"/>
    </location>
</feature>
<evidence type="ECO:0000256" key="1">
    <source>
        <dbReference type="SAM" id="Phobius"/>
    </source>
</evidence>
<proteinExistence type="predicted"/>
<keyword evidence="1" id="KW-0812">Transmembrane</keyword>
<feature type="transmembrane region" description="Helical" evidence="1">
    <location>
        <begin position="135"/>
        <end position="155"/>
    </location>
</feature>
<gene>
    <name evidence="2" type="ORF">A3H53_02160</name>
</gene>
<feature type="transmembrane region" description="Helical" evidence="1">
    <location>
        <begin position="464"/>
        <end position="488"/>
    </location>
</feature>
<feature type="transmembrane region" description="Helical" evidence="1">
    <location>
        <begin position="347"/>
        <end position="367"/>
    </location>
</feature>
<keyword evidence="1" id="KW-1133">Transmembrane helix</keyword>
<comment type="caution">
    <text evidence="2">The sequence shown here is derived from an EMBL/GenBank/DDBJ whole genome shotgun (WGS) entry which is preliminary data.</text>
</comment>